<dbReference type="PANTHER" id="PTHR11104">
    <property type="entry name" value="AMINOGLYCOSIDE N3-ACETYLTRANSFERASE"/>
    <property type="match status" value="1"/>
</dbReference>
<proteinExistence type="inferred from homology"/>
<evidence type="ECO:0000256" key="3">
    <source>
        <dbReference type="ARBA" id="ARBA00023315"/>
    </source>
</evidence>
<organism evidence="5 6">
    <name type="scientific">Actinocrinis puniceicyclus</name>
    <dbReference type="NCBI Taxonomy" id="977794"/>
    <lineage>
        <taxon>Bacteria</taxon>
        <taxon>Bacillati</taxon>
        <taxon>Actinomycetota</taxon>
        <taxon>Actinomycetes</taxon>
        <taxon>Catenulisporales</taxon>
        <taxon>Actinospicaceae</taxon>
        <taxon>Actinocrinis</taxon>
    </lineage>
</organism>
<name>A0A8J7WNV3_9ACTN</name>
<dbReference type="GO" id="GO:0046677">
    <property type="term" value="P:response to antibiotic"/>
    <property type="evidence" value="ECO:0007669"/>
    <property type="project" value="UniProtKB-KW"/>
</dbReference>
<dbReference type="Pfam" id="PF02522">
    <property type="entry name" value="Antibiotic_NAT"/>
    <property type="match status" value="1"/>
</dbReference>
<dbReference type="GO" id="GO:0046353">
    <property type="term" value="F:aminoglycoside 3-N-acetyltransferase activity"/>
    <property type="evidence" value="ECO:0007669"/>
    <property type="project" value="UniProtKB-EC"/>
</dbReference>
<dbReference type="SUPFAM" id="SSF110710">
    <property type="entry name" value="TTHA0583/YokD-like"/>
    <property type="match status" value="1"/>
</dbReference>
<keyword evidence="3 4" id="KW-0012">Acyltransferase</keyword>
<accession>A0A8J7WNV3</accession>
<sequence length="275" mass="29604">MTQQRECRRLTRQLAGLGLAPGDIVLVHCSLRRVAPRTRCAYTVARALLDQVGSTGTVVVPTQTAWNSTTSRVHRQAVAGLDAEQVKAYRAGLPAFDPRTTPSSGMGALAECVRTMPGACRSTHPQTSLAAVGPRARQLMAVHKLECHLGWDSPLGALHEADAKVLLLGVGYDACTAFHLAEYAPQLARPRRAYQCRIADWPGDGWTAFEGVDLDDSRFGRLGRGFEAETGAVRTGPVGAARARLFGVRAAYDFALRWWEGHASGFAPAAVKSEL</sequence>
<keyword evidence="2 4" id="KW-0808">Transferase</keyword>
<comment type="catalytic activity">
    <reaction evidence="4">
        <text>a 2-deoxystreptamine antibiotic + acetyl-CoA = an N(3)-acetyl-2-deoxystreptamine antibiotic + CoA + H(+)</text>
        <dbReference type="Rhea" id="RHEA:12665"/>
        <dbReference type="ChEBI" id="CHEBI:15378"/>
        <dbReference type="ChEBI" id="CHEBI:57287"/>
        <dbReference type="ChEBI" id="CHEBI:57288"/>
        <dbReference type="ChEBI" id="CHEBI:57921"/>
        <dbReference type="ChEBI" id="CHEBI:77452"/>
        <dbReference type="EC" id="2.3.1.81"/>
    </reaction>
</comment>
<evidence type="ECO:0000256" key="4">
    <source>
        <dbReference type="RuleBase" id="RU365031"/>
    </source>
</evidence>
<evidence type="ECO:0000313" key="6">
    <source>
        <dbReference type="Proteomes" id="UP000677913"/>
    </source>
</evidence>
<keyword evidence="4" id="KW-0046">Antibiotic resistance</keyword>
<comment type="similarity">
    <text evidence="1 4">Belongs to the antibiotic N-acetyltransferase family.</text>
</comment>
<dbReference type="Proteomes" id="UP000677913">
    <property type="component" value="Unassembled WGS sequence"/>
</dbReference>
<dbReference type="EC" id="2.3.1.-" evidence="4"/>
<evidence type="ECO:0000256" key="2">
    <source>
        <dbReference type="ARBA" id="ARBA00022679"/>
    </source>
</evidence>
<evidence type="ECO:0000256" key="1">
    <source>
        <dbReference type="ARBA" id="ARBA00006383"/>
    </source>
</evidence>
<dbReference type="InterPro" id="IPR028345">
    <property type="entry name" value="Antibiotic_NAT-like"/>
</dbReference>
<gene>
    <name evidence="5" type="ORF">KGA66_09215</name>
</gene>
<dbReference type="EMBL" id="JAGSXH010000022">
    <property type="protein sequence ID" value="MBS2963224.1"/>
    <property type="molecule type" value="Genomic_DNA"/>
</dbReference>
<dbReference type="RefSeq" id="WP_211466708.1">
    <property type="nucleotide sequence ID" value="NZ_JAGSXH010000022.1"/>
</dbReference>
<evidence type="ECO:0000313" key="5">
    <source>
        <dbReference type="EMBL" id="MBS2963224.1"/>
    </source>
</evidence>
<dbReference type="PANTHER" id="PTHR11104:SF0">
    <property type="entry name" value="SPBETA PROPHAGE-DERIVED AMINOGLYCOSIDE N(3')-ACETYLTRANSFERASE-LIKE PROTEIN YOKD"/>
    <property type="match status" value="1"/>
</dbReference>
<reference evidence="5" key="1">
    <citation type="submission" date="2021-04" db="EMBL/GenBank/DDBJ databases">
        <title>Genome based classification of Actinospica acidithermotolerans sp. nov., an actinobacterium isolated from an Indonesian hot spring.</title>
        <authorList>
            <person name="Kusuma A.B."/>
            <person name="Putra K.E."/>
            <person name="Nafisah S."/>
            <person name="Loh J."/>
            <person name="Nouioui I."/>
            <person name="Goodfellow M."/>
        </authorList>
    </citation>
    <scope>NUCLEOTIDE SEQUENCE</scope>
    <source>
        <strain evidence="5">DSM 45618</strain>
    </source>
</reference>
<comment type="caution">
    <text evidence="5">The sequence shown here is derived from an EMBL/GenBank/DDBJ whole genome shotgun (WGS) entry which is preliminary data.</text>
</comment>
<keyword evidence="6" id="KW-1185">Reference proteome</keyword>
<protein>
    <recommendedName>
        <fullName evidence="4">Aminoglycoside N(3)-acetyltransferase</fullName>
        <ecNumber evidence="4">2.3.1.-</ecNumber>
    </recommendedName>
</protein>
<dbReference type="AlphaFoldDB" id="A0A8J7WNV3"/>
<dbReference type="InterPro" id="IPR003679">
    <property type="entry name" value="Amioglycoside_AcTrfase"/>
</dbReference>